<protein>
    <submittedName>
        <fullName evidence="3">Uncharacterized protein</fullName>
    </submittedName>
</protein>
<organism evidence="3 4">
    <name type="scientific">Chrysophaeum taylorii</name>
    <dbReference type="NCBI Taxonomy" id="2483200"/>
    <lineage>
        <taxon>Eukaryota</taxon>
        <taxon>Sar</taxon>
        <taxon>Stramenopiles</taxon>
        <taxon>Ochrophyta</taxon>
        <taxon>Pelagophyceae</taxon>
        <taxon>Pelagomonadales</taxon>
        <taxon>Pelagomonadaceae</taxon>
        <taxon>Chrysophaeum</taxon>
    </lineage>
</organism>
<dbReference type="Proteomes" id="UP001230188">
    <property type="component" value="Unassembled WGS sequence"/>
</dbReference>
<gene>
    <name evidence="3" type="ORF">CTAYLR_009957</name>
</gene>
<comment type="caution">
    <text evidence="3">The sequence shown here is derived from an EMBL/GenBank/DDBJ whole genome shotgun (WGS) entry which is preliminary data.</text>
</comment>
<name>A0AAD7U7V8_9STRA</name>
<evidence type="ECO:0000313" key="4">
    <source>
        <dbReference type="Proteomes" id="UP001230188"/>
    </source>
</evidence>
<reference evidence="3" key="1">
    <citation type="submission" date="2023-01" db="EMBL/GenBank/DDBJ databases">
        <title>Metagenome sequencing of chrysophaentin producing Chrysophaeum taylorii.</title>
        <authorList>
            <person name="Davison J."/>
            <person name="Bewley C."/>
        </authorList>
    </citation>
    <scope>NUCLEOTIDE SEQUENCE</scope>
    <source>
        <strain evidence="3">NIES-1699</strain>
    </source>
</reference>
<keyword evidence="4" id="KW-1185">Reference proteome</keyword>
<feature type="domain" description="DUF1601" evidence="1">
    <location>
        <begin position="164"/>
        <end position="174"/>
    </location>
</feature>
<dbReference type="InterPro" id="IPR011632">
    <property type="entry name" value="DUF1601"/>
</dbReference>
<evidence type="ECO:0000259" key="1">
    <source>
        <dbReference type="Pfam" id="PF07671"/>
    </source>
</evidence>
<evidence type="ECO:0000313" key="3">
    <source>
        <dbReference type="EMBL" id="KAJ8599826.1"/>
    </source>
</evidence>
<dbReference type="PANTHER" id="PTHR21228:SF40">
    <property type="entry name" value="LD45607P"/>
    <property type="match status" value="1"/>
</dbReference>
<feature type="domain" description="RNA-editing substrate-binding complex 6 protein" evidence="2">
    <location>
        <begin position="47"/>
        <end position="133"/>
    </location>
</feature>
<dbReference type="InterPro" id="IPR050870">
    <property type="entry name" value="FAST_kinase"/>
</dbReference>
<dbReference type="InterPro" id="IPR058917">
    <property type="entry name" value="RESC6_dom"/>
</dbReference>
<proteinExistence type="predicted"/>
<dbReference type="AlphaFoldDB" id="A0AAD7U7V8"/>
<dbReference type="GO" id="GO:0003723">
    <property type="term" value="F:RNA binding"/>
    <property type="evidence" value="ECO:0007669"/>
    <property type="project" value="TreeGrafter"/>
</dbReference>
<dbReference type="PANTHER" id="PTHR21228">
    <property type="entry name" value="FAST LEU-RICH DOMAIN-CONTAINING"/>
    <property type="match status" value="1"/>
</dbReference>
<dbReference type="Pfam" id="PF07671">
    <property type="entry name" value="DUF1601"/>
    <property type="match status" value="2"/>
</dbReference>
<dbReference type="GO" id="GO:0000963">
    <property type="term" value="P:mitochondrial RNA processing"/>
    <property type="evidence" value="ECO:0007669"/>
    <property type="project" value="TreeGrafter"/>
</dbReference>
<dbReference type="EMBL" id="JAQMWT010000542">
    <property type="protein sequence ID" value="KAJ8599826.1"/>
    <property type="molecule type" value="Genomic_DNA"/>
</dbReference>
<dbReference type="Pfam" id="PF26188">
    <property type="entry name" value="RESC6"/>
    <property type="match status" value="1"/>
</dbReference>
<dbReference type="GO" id="GO:0044528">
    <property type="term" value="P:regulation of mitochondrial mRNA stability"/>
    <property type="evidence" value="ECO:0007669"/>
    <property type="project" value="TreeGrafter"/>
</dbReference>
<sequence>MQMTGRGATSESILSLFVARGKKFSARNLATAAHRVAKFGGRGNDNVRCDRRVIALADACQRCIREFNPQNLANTAWAFARAGIDAPQLFAAIADAALSRLGEFNPQDLANTAWAVATAGIEAPRLFAVIADDLANTAWAVATAGIEAPRLFAVIADVIPSRLKEFNPQNLANTAWAVATAGIEAPQLFDAIALAVRSLLGEFNPQELANAAWAFACVDWKKDPEFFAELAYIVVTDLDALDDRGLSQFHLASLHSNLEWPDRLSPLSSNHRKTI</sequence>
<evidence type="ECO:0000259" key="2">
    <source>
        <dbReference type="Pfam" id="PF26188"/>
    </source>
</evidence>
<accession>A0AAD7U7V8</accession>
<feature type="domain" description="DUF1601" evidence="1">
    <location>
        <begin position="200"/>
        <end position="211"/>
    </location>
</feature>
<dbReference type="GO" id="GO:0005759">
    <property type="term" value="C:mitochondrial matrix"/>
    <property type="evidence" value="ECO:0007669"/>
    <property type="project" value="TreeGrafter"/>
</dbReference>
<dbReference type="GO" id="GO:0035770">
    <property type="term" value="C:ribonucleoprotein granule"/>
    <property type="evidence" value="ECO:0007669"/>
    <property type="project" value="TreeGrafter"/>
</dbReference>